<dbReference type="SUPFAM" id="SSF49299">
    <property type="entry name" value="PKD domain"/>
    <property type="match status" value="1"/>
</dbReference>
<sequence length="104" mass="11483">MVIFSCSEDDANSFFDCLGESSVTHIRHEPNSENSLRVELEIEYNGEYSVSRVNWKYGDGNEGTGLTTNHTYSSPGTYKVEATVAINEGGSNCSFTKERSISVE</sequence>
<dbReference type="InterPro" id="IPR035986">
    <property type="entry name" value="PKD_dom_sf"/>
</dbReference>
<dbReference type="InterPro" id="IPR013783">
    <property type="entry name" value="Ig-like_fold"/>
</dbReference>
<dbReference type="PROSITE" id="PS50093">
    <property type="entry name" value="PKD"/>
    <property type="match status" value="1"/>
</dbReference>
<evidence type="ECO:0000259" key="1">
    <source>
        <dbReference type="PROSITE" id="PS50093"/>
    </source>
</evidence>
<dbReference type="Proteomes" id="UP001139226">
    <property type="component" value="Unassembled WGS sequence"/>
</dbReference>
<dbReference type="Gene3D" id="2.60.40.10">
    <property type="entry name" value="Immunoglobulins"/>
    <property type="match status" value="1"/>
</dbReference>
<name>A0A9X2AA70_9FLAO</name>
<dbReference type="AlphaFoldDB" id="A0A9X2AA70"/>
<dbReference type="Pfam" id="PF18911">
    <property type="entry name" value="PKD_4"/>
    <property type="match status" value="1"/>
</dbReference>
<dbReference type="SMART" id="SM00089">
    <property type="entry name" value="PKD"/>
    <property type="match status" value="1"/>
</dbReference>
<dbReference type="CDD" id="cd00146">
    <property type="entry name" value="PKD"/>
    <property type="match status" value="1"/>
</dbReference>
<gene>
    <name evidence="2" type="ORF">ML462_14645</name>
</gene>
<organism evidence="2 3">
    <name type="scientific">Christiangramia lutea</name>
    <dbReference type="NCBI Taxonomy" id="1607951"/>
    <lineage>
        <taxon>Bacteria</taxon>
        <taxon>Pseudomonadati</taxon>
        <taxon>Bacteroidota</taxon>
        <taxon>Flavobacteriia</taxon>
        <taxon>Flavobacteriales</taxon>
        <taxon>Flavobacteriaceae</taxon>
        <taxon>Christiangramia</taxon>
    </lineage>
</organism>
<accession>A0A9X2AA70</accession>
<dbReference type="InterPro" id="IPR000601">
    <property type="entry name" value="PKD_dom"/>
</dbReference>
<evidence type="ECO:0000313" key="2">
    <source>
        <dbReference type="EMBL" id="MCH4824409.1"/>
    </source>
</evidence>
<dbReference type="InterPro" id="IPR022409">
    <property type="entry name" value="PKD/Chitinase_dom"/>
</dbReference>
<comment type="caution">
    <text evidence="2">The sequence shown here is derived from an EMBL/GenBank/DDBJ whole genome shotgun (WGS) entry which is preliminary data.</text>
</comment>
<evidence type="ECO:0000313" key="3">
    <source>
        <dbReference type="Proteomes" id="UP001139226"/>
    </source>
</evidence>
<reference evidence="2" key="1">
    <citation type="submission" date="2022-03" db="EMBL/GenBank/DDBJ databases">
        <title>Gramella crocea sp. nov., isolated from activated sludge of a seafood processing plant.</title>
        <authorList>
            <person name="Zhang X."/>
        </authorList>
    </citation>
    <scope>NUCLEOTIDE SEQUENCE</scope>
    <source>
        <strain evidence="2">YJ019</strain>
    </source>
</reference>
<proteinExistence type="predicted"/>
<dbReference type="RefSeq" id="WP_240714571.1">
    <property type="nucleotide sequence ID" value="NZ_JAKVTV010000005.1"/>
</dbReference>
<feature type="domain" description="PKD" evidence="1">
    <location>
        <begin position="55"/>
        <end position="104"/>
    </location>
</feature>
<keyword evidence="3" id="KW-1185">Reference proteome</keyword>
<protein>
    <submittedName>
        <fullName evidence="2">PKD domain-containing protein</fullName>
    </submittedName>
</protein>
<dbReference type="EMBL" id="JAKVTV010000005">
    <property type="protein sequence ID" value="MCH4824409.1"/>
    <property type="molecule type" value="Genomic_DNA"/>
</dbReference>